<name>A0A1F7SDH6_9BACT</name>
<evidence type="ECO:0000313" key="2">
    <source>
        <dbReference type="Proteomes" id="UP000178082"/>
    </source>
</evidence>
<reference evidence="1 2" key="1">
    <citation type="journal article" date="2016" name="Nat. Commun.">
        <title>Thousands of microbial genomes shed light on interconnected biogeochemical processes in an aquifer system.</title>
        <authorList>
            <person name="Anantharaman K."/>
            <person name="Brown C.T."/>
            <person name="Hug L.A."/>
            <person name="Sharon I."/>
            <person name="Castelle C.J."/>
            <person name="Probst A.J."/>
            <person name="Thomas B.C."/>
            <person name="Singh A."/>
            <person name="Wilkins M.J."/>
            <person name="Karaoz U."/>
            <person name="Brodie E.L."/>
            <person name="Williams K.H."/>
            <person name="Hubbard S.S."/>
            <person name="Banfield J.F."/>
        </authorList>
    </citation>
    <scope>NUCLEOTIDE SEQUENCE [LARGE SCALE GENOMIC DNA]</scope>
</reference>
<organism evidence="1 2">
    <name type="scientific">Candidatus Schekmanbacteria bacterium RIFCSPLOWO2_12_FULL_38_15</name>
    <dbReference type="NCBI Taxonomy" id="1817883"/>
    <lineage>
        <taxon>Bacteria</taxon>
        <taxon>Candidatus Schekmaniibacteriota</taxon>
    </lineage>
</organism>
<dbReference type="AlphaFoldDB" id="A0A1F7SDH6"/>
<sequence length="103" mass="11904">MFEIENIQKSVRNSEYYFSKHGDQERQNDNLTIEEVEEALLSGKILEQYKDTGRGKSCLVAGFTEIGKPIHIICGKRGIWLVIITVYIPRPPKFKTPYERGDK</sequence>
<dbReference type="InterPro" id="IPR025354">
    <property type="entry name" value="DUF4258"/>
</dbReference>
<dbReference type="Proteomes" id="UP000178082">
    <property type="component" value="Unassembled WGS sequence"/>
</dbReference>
<accession>A0A1F7SDH6</accession>
<evidence type="ECO:0008006" key="3">
    <source>
        <dbReference type="Google" id="ProtNLM"/>
    </source>
</evidence>
<gene>
    <name evidence="1" type="ORF">A3G31_03485</name>
</gene>
<dbReference type="EMBL" id="MGDI01000044">
    <property type="protein sequence ID" value="OGL51308.1"/>
    <property type="molecule type" value="Genomic_DNA"/>
</dbReference>
<protein>
    <recommendedName>
        <fullName evidence="3">DUF4258 domain-containing protein</fullName>
    </recommendedName>
</protein>
<comment type="caution">
    <text evidence="1">The sequence shown here is derived from an EMBL/GenBank/DDBJ whole genome shotgun (WGS) entry which is preliminary data.</text>
</comment>
<dbReference type="STRING" id="1817883.A3G31_03485"/>
<evidence type="ECO:0000313" key="1">
    <source>
        <dbReference type="EMBL" id="OGL51308.1"/>
    </source>
</evidence>
<dbReference type="Pfam" id="PF14076">
    <property type="entry name" value="DUF4258"/>
    <property type="match status" value="1"/>
</dbReference>
<proteinExistence type="predicted"/>